<dbReference type="InterPro" id="IPR022185">
    <property type="entry name" value="DUF3712"/>
</dbReference>
<accession>A0A9W8EAR4</accession>
<feature type="region of interest" description="Disordered" evidence="1">
    <location>
        <begin position="1"/>
        <end position="37"/>
    </location>
</feature>
<dbReference type="EMBL" id="JANBQB010000082">
    <property type="protein sequence ID" value="KAJ1982683.1"/>
    <property type="molecule type" value="Genomic_DNA"/>
</dbReference>
<dbReference type="AlphaFoldDB" id="A0A9W8EAR4"/>
<evidence type="ECO:0000256" key="1">
    <source>
        <dbReference type="SAM" id="MobiDB-lite"/>
    </source>
</evidence>
<keyword evidence="2" id="KW-0812">Transmembrane</keyword>
<proteinExistence type="predicted"/>
<dbReference type="GO" id="GO:0000329">
    <property type="term" value="C:fungal-type vacuole membrane"/>
    <property type="evidence" value="ECO:0007669"/>
    <property type="project" value="InterPro"/>
</dbReference>
<feature type="transmembrane region" description="Helical" evidence="2">
    <location>
        <begin position="53"/>
        <end position="77"/>
    </location>
</feature>
<dbReference type="OrthoDB" id="10039566at2759"/>
<comment type="caution">
    <text evidence="3">The sequence shown here is derived from an EMBL/GenBank/DDBJ whole genome shotgun (WGS) entry which is preliminary data.</text>
</comment>
<dbReference type="PANTHER" id="PTHR35895:SF1">
    <property type="entry name" value="LIPID-BINDING SERUM GLYCOPROTEIN C-TERMINAL DOMAIN-CONTAINING PROTEIN"/>
    <property type="match status" value="1"/>
</dbReference>
<protein>
    <submittedName>
        <fullName evidence="3">Uncharacterized protein</fullName>
    </submittedName>
</protein>
<dbReference type="SUPFAM" id="SSF117070">
    <property type="entry name" value="LEA14-like"/>
    <property type="match status" value="1"/>
</dbReference>
<keyword evidence="4" id="KW-1185">Reference proteome</keyword>
<keyword evidence="2" id="KW-0472">Membrane</keyword>
<evidence type="ECO:0000313" key="4">
    <source>
        <dbReference type="Proteomes" id="UP001151582"/>
    </source>
</evidence>
<evidence type="ECO:0000313" key="3">
    <source>
        <dbReference type="EMBL" id="KAJ1982683.1"/>
    </source>
</evidence>
<organism evidence="3 4">
    <name type="scientific">Dimargaris verticillata</name>
    <dbReference type="NCBI Taxonomy" id="2761393"/>
    <lineage>
        <taxon>Eukaryota</taxon>
        <taxon>Fungi</taxon>
        <taxon>Fungi incertae sedis</taxon>
        <taxon>Zoopagomycota</taxon>
        <taxon>Kickxellomycotina</taxon>
        <taxon>Dimargaritomycetes</taxon>
        <taxon>Dimargaritales</taxon>
        <taxon>Dimargaritaceae</taxon>
        <taxon>Dimargaris</taxon>
    </lineage>
</organism>
<dbReference type="PANTHER" id="PTHR35895">
    <property type="entry name" value="CHROMOSOME 16, WHOLE GENOME SHOTGUN SEQUENCE"/>
    <property type="match status" value="1"/>
</dbReference>
<dbReference type="Pfam" id="PF12505">
    <property type="entry name" value="DUF3712"/>
    <property type="match status" value="2"/>
</dbReference>
<reference evidence="3" key="1">
    <citation type="submission" date="2022-07" db="EMBL/GenBank/DDBJ databases">
        <title>Phylogenomic reconstructions and comparative analyses of Kickxellomycotina fungi.</title>
        <authorList>
            <person name="Reynolds N.K."/>
            <person name="Stajich J.E."/>
            <person name="Barry K."/>
            <person name="Grigoriev I.V."/>
            <person name="Crous P."/>
            <person name="Smith M.E."/>
        </authorList>
    </citation>
    <scope>NUCLEOTIDE SEQUENCE</scope>
    <source>
        <strain evidence="3">RSA 567</strain>
    </source>
</reference>
<evidence type="ECO:0000256" key="2">
    <source>
        <dbReference type="SAM" id="Phobius"/>
    </source>
</evidence>
<name>A0A9W8EAR4_9FUNG</name>
<dbReference type="Proteomes" id="UP001151582">
    <property type="component" value="Unassembled WGS sequence"/>
</dbReference>
<keyword evidence="2" id="KW-1133">Transmembrane helix</keyword>
<sequence length="821" mass="87089">MDTTTAAYSPVGSLGSHAERISSDAPMNDSGNGQDAFRSSALPPRRWYKKKRYWAGIIITFLLVALLIILLVLFVGVPNIMQDTIDDSNMSIRKLQINDPTNTTLGMDVEIALGDTGSRSADLTFLDPSEVRWEGEKLGEIRFDPVHVADGSGEIVQTQTFYLTDVSRFAQFVGTLMSDDDFEWEVVGEVKVKSSGLSKKGIDLYKKLTVPGMGGLTNVTVTAFDLPGDHPDGGIKLALTTRIENPSPIGIRLGQLRMNIFYNDTLVGPIEATNVTLTTGTNTIDFTGRMIPQSNQTDIENISNLMSRYLAGDTIATLGRGVSAAPDGQNPVAWLTPTIQHMALQVPLANPHKTELIRSIEIEDMGLQFDADDAYNPKMSSQRVKAGIQLPFNFTLGIQGLSQSLNMTSGNHTIATVDITDAPIVGNNTAEGSLTFSIPESTLQVPGDMHAGFSQFVQAIALTNDVEFAMTGGVDIRAQTPVGPVVIEGVPFNVSTALAGMQGLATTPLQVQGMDVTGGDADGIDLGIQVAITNPSAIQIASGDVQFHMVYQDTTVGMVTIPDLTLERNQTVTKAQGKFKPNDSDAGKAMLGNFINGQTTDITVTGFDGTTSVESLKAGLSKLRMQATIPGLPTTLIPKVRLSIPEDALKTGTAKSGFTVANPFASNIAVATIQATVSANGETLGEMAADVSGSPMAVNGKSSADSPDLPLKMHLSAESLSELLLSNAQRAGVDASQFQALIAKAHQATTPEARAALQKTLAQMDVGGFLAQAMSQFVVDLDVTATVLIGEYYTELKFTEKDVPCAVDKSLANLAPLLLGS</sequence>
<gene>
    <name evidence="3" type="ORF">H4R34_001620</name>
</gene>
<dbReference type="InterPro" id="IPR046368">
    <property type="entry name" value="Tag1"/>
</dbReference>